<evidence type="ECO:0000313" key="8">
    <source>
        <dbReference type="EMBL" id="KAL2634503.1"/>
    </source>
</evidence>
<evidence type="ECO:0000256" key="7">
    <source>
        <dbReference type="SAM" id="MobiDB-lite"/>
    </source>
</evidence>
<evidence type="ECO:0000256" key="1">
    <source>
        <dbReference type="ARBA" id="ARBA00004141"/>
    </source>
</evidence>
<gene>
    <name evidence="8" type="ORF">R1flu_005982</name>
</gene>
<dbReference type="AlphaFoldDB" id="A0ABD1YUS3"/>
<dbReference type="PANTHER" id="PTHR12300:SF161">
    <property type="entry name" value="RECEPTOR EXPRESSION-ENHANCING PROTEIN"/>
    <property type="match status" value="1"/>
</dbReference>
<dbReference type="Proteomes" id="UP001605036">
    <property type="component" value="Unassembled WGS sequence"/>
</dbReference>
<comment type="subcellular location">
    <subcellularLocation>
        <location evidence="1 6">Membrane</location>
        <topology evidence="1 6">Multi-pass membrane protein</topology>
    </subcellularLocation>
</comment>
<dbReference type="InterPro" id="IPR004345">
    <property type="entry name" value="TB2_DP1_HVA22"/>
</dbReference>
<feature type="region of interest" description="Disordered" evidence="7">
    <location>
        <begin position="157"/>
        <end position="236"/>
    </location>
</feature>
<keyword evidence="5 6" id="KW-0472">Membrane</keyword>
<dbReference type="GO" id="GO:0016020">
    <property type="term" value="C:membrane"/>
    <property type="evidence" value="ECO:0007669"/>
    <property type="project" value="UniProtKB-SubCell"/>
</dbReference>
<feature type="compositionally biased region" description="Basic and acidic residues" evidence="7">
    <location>
        <begin position="203"/>
        <end position="214"/>
    </location>
</feature>
<accession>A0ABD1YUS3</accession>
<evidence type="ECO:0000313" key="9">
    <source>
        <dbReference type="Proteomes" id="UP001605036"/>
    </source>
</evidence>
<dbReference type="EMBL" id="JBHFFA010000003">
    <property type="protein sequence ID" value="KAL2634503.1"/>
    <property type="molecule type" value="Genomic_DNA"/>
</dbReference>
<organism evidence="8 9">
    <name type="scientific">Riccia fluitans</name>
    <dbReference type="NCBI Taxonomy" id="41844"/>
    <lineage>
        <taxon>Eukaryota</taxon>
        <taxon>Viridiplantae</taxon>
        <taxon>Streptophyta</taxon>
        <taxon>Embryophyta</taxon>
        <taxon>Marchantiophyta</taxon>
        <taxon>Marchantiopsida</taxon>
        <taxon>Marchantiidae</taxon>
        <taxon>Marchantiales</taxon>
        <taxon>Ricciaceae</taxon>
        <taxon>Riccia</taxon>
    </lineage>
</organism>
<keyword evidence="4 6" id="KW-1133">Transmembrane helix</keyword>
<feature type="transmembrane region" description="Helical" evidence="6">
    <location>
        <begin position="15"/>
        <end position="36"/>
    </location>
</feature>
<sequence>MVSAGSSLWLLLEQLYTLAGPFLMLVYPVYQSILAIESPGKEDDAQWLTYWVIFYSFVELGCETLLSWIPFWYTVKFVAVAWLVLPPFRGAAYIYDHYVKRYAGTLTTVKVQTQLNSEQRSILSQMSPAARTTVVHYINEHGTDAFDNVVRSAKHDFKIGRTSPSGTGESKRHWWSSEKHQKSPDSRHERSERKHHFWSSHLHHPDEHHSDRKHGGWSPESRNHNWGWDTHFDGGM</sequence>
<comment type="similarity">
    <text evidence="2 6">Belongs to the DP1 family.</text>
</comment>
<reference evidence="8 9" key="1">
    <citation type="submission" date="2024-09" db="EMBL/GenBank/DDBJ databases">
        <title>Chromosome-scale assembly of Riccia fluitans.</title>
        <authorList>
            <person name="Paukszto L."/>
            <person name="Sawicki J."/>
            <person name="Karawczyk K."/>
            <person name="Piernik-Szablinska J."/>
            <person name="Szczecinska M."/>
            <person name="Mazdziarz M."/>
        </authorList>
    </citation>
    <scope>NUCLEOTIDE SEQUENCE [LARGE SCALE GENOMIC DNA]</scope>
    <source>
        <strain evidence="8">Rf_01</strain>
        <tissue evidence="8">Aerial parts of the thallus</tissue>
    </source>
</reference>
<protein>
    <recommendedName>
        <fullName evidence="6">HVA22-like protein</fullName>
    </recommendedName>
</protein>
<evidence type="ECO:0000256" key="5">
    <source>
        <dbReference type="ARBA" id="ARBA00023136"/>
    </source>
</evidence>
<evidence type="ECO:0000256" key="4">
    <source>
        <dbReference type="ARBA" id="ARBA00022989"/>
    </source>
</evidence>
<evidence type="ECO:0000256" key="6">
    <source>
        <dbReference type="RuleBase" id="RU362006"/>
    </source>
</evidence>
<comment type="caution">
    <text evidence="8">The sequence shown here is derived from an EMBL/GenBank/DDBJ whole genome shotgun (WGS) entry which is preliminary data.</text>
</comment>
<evidence type="ECO:0000256" key="2">
    <source>
        <dbReference type="ARBA" id="ARBA00008573"/>
    </source>
</evidence>
<dbReference type="PANTHER" id="PTHR12300">
    <property type="entry name" value="HVA22-LIKE PROTEINS"/>
    <property type="match status" value="1"/>
</dbReference>
<proteinExistence type="inferred from homology"/>
<feature type="transmembrane region" description="Helical" evidence="6">
    <location>
        <begin position="77"/>
        <end position="95"/>
    </location>
</feature>
<name>A0ABD1YUS3_9MARC</name>
<dbReference type="Pfam" id="PF03134">
    <property type="entry name" value="TB2_DP1_HVA22"/>
    <property type="match status" value="1"/>
</dbReference>
<evidence type="ECO:0000256" key="3">
    <source>
        <dbReference type="ARBA" id="ARBA00022692"/>
    </source>
</evidence>
<feature type="compositionally biased region" description="Basic residues" evidence="7">
    <location>
        <begin position="193"/>
        <end position="202"/>
    </location>
</feature>
<feature type="compositionally biased region" description="Basic and acidic residues" evidence="7">
    <location>
        <begin position="169"/>
        <end position="192"/>
    </location>
</feature>
<keyword evidence="3 6" id="KW-0812">Transmembrane</keyword>
<feature type="transmembrane region" description="Helical" evidence="6">
    <location>
        <begin position="48"/>
        <end position="71"/>
    </location>
</feature>
<keyword evidence="9" id="KW-1185">Reference proteome</keyword>